<keyword evidence="2" id="KW-1185">Reference proteome</keyword>
<proteinExistence type="predicted"/>
<gene>
    <name evidence="1" type="ordered locus">Q7C_1926</name>
</gene>
<accession>I1YJH4</accession>
<evidence type="ECO:0000313" key="1">
    <source>
        <dbReference type="EMBL" id="AFJ03067.1"/>
    </source>
</evidence>
<organism evidence="1 2">
    <name type="scientific">Methylophaga frappieri (strain ATCC BAA-2434 / DSM 25690 / JAM7)</name>
    <dbReference type="NCBI Taxonomy" id="754477"/>
    <lineage>
        <taxon>Bacteria</taxon>
        <taxon>Pseudomonadati</taxon>
        <taxon>Pseudomonadota</taxon>
        <taxon>Gammaproteobacteria</taxon>
        <taxon>Thiotrichales</taxon>
        <taxon>Piscirickettsiaceae</taxon>
        <taxon>Methylophaga</taxon>
    </lineage>
</organism>
<dbReference type="Proteomes" id="UP000009145">
    <property type="component" value="Chromosome"/>
</dbReference>
<name>I1YJH4_METFJ</name>
<dbReference type="STRING" id="754477.Q7C_1926"/>
<dbReference type="EMBL" id="CP003380">
    <property type="protein sequence ID" value="AFJ03067.1"/>
    <property type="molecule type" value="Genomic_DNA"/>
</dbReference>
<dbReference type="KEGG" id="mec:Q7C_1926"/>
<dbReference type="AlphaFoldDB" id="I1YJH4"/>
<dbReference type="HOGENOM" id="CLU_3345784_0_0_6"/>
<evidence type="ECO:0000313" key="2">
    <source>
        <dbReference type="Proteomes" id="UP000009145"/>
    </source>
</evidence>
<sequence precursor="true">MFYFNNLSGLLGFCLTCFVLFWCVASALLDHFGACSL</sequence>
<reference evidence="1 2" key="1">
    <citation type="journal article" date="2012" name="J. Bacteriol.">
        <title>Complete genome sequences of Methylophaga sp. strain JAM1 and Methylophaga sp. strain JAM7.</title>
        <authorList>
            <person name="Villeneuve C."/>
            <person name="Martineau C."/>
            <person name="Mauffrey F."/>
            <person name="Villemur R."/>
        </authorList>
    </citation>
    <scope>NUCLEOTIDE SEQUENCE [LARGE SCALE GENOMIC DNA]</scope>
    <source>
        <strain evidence="1 2">JAM7</strain>
    </source>
</reference>
<protein>
    <submittedName>
        <fullName evidence="1">Uncharacterized protein</fullName>
    </submittedName>
</protein>
<dbReference type="PATRIC" id="fig|754477.3.peg.1896"/>